<keyword evidence="3" id="KW-1185">Reference proteome</keyword>
<feature type="compositionally biased region" description="Polar residues" evidence="1">
    <location>
        <begin position="208"/>
        <end position="221"/>
    </location>
</feature>
<reference evidence="2" key="1">
    <citation type="submission" date="2016-03" db="EMBL/GenBank/DDBJ databases">
        <title>Mechanisms controlling the formation of the plant cell surface in tip-growing cells are functionally conserved among land plants.</title>
        <authorList>
            <person name="Honkanen S."/>
            <person name="Jones V.A."/>
            <person name="Morieri G."/>
            <person name="Champion C."/>
            <person name="Hetherington A.J."/>
            <person name="Kelly S."/>
            <person name="Saint-Marcoux D."/>
            <person name="Proust H."/>
            <person name="Prescott H."/>
            <person name="Dolan L."/>
        </authorList>
    </citation>
    <scope>NUCLEOTIDE SEQUENCE [LARGE SCALE GENOMIC DNA]</scope>
    <source>
        <tissue evidence="2">Whole gametophyte</tissue>
    </source>
</reference>
<dbReference type="AlphaFoldDB" id="A0A176WPZ3"/>
<name>A0A176WPZ3_MARPO</name>
<organism evidence="2 3">
    <name type="scientific">Marchantia polymorpha subsp. ruderalis</name>
    <dbReference type="NCBI Taxonomy" id="1480154"/>
    <lineage>
        <taxon>Eukaryota</taxon>
        <taxon>Viridiplantae</taxon>
        <taxon>Streptophyta</taxon>
        <taxon>Embryophyta</taxon>
        <taxon>Marchantiophyta</taxon>
        <taxon>Marchantiopsida</taxon>
        <taxon>Marchantiidae</taxon>
        <taxon>Marchantiales</taxon>
        <taxon>Marchantiaceae</taxon>
        <taxon>Marchantia</taxon>
    </lineage>
</organism>
<protein>
    <submittedName>
        <fullName evidence="2">Uncharacterized protein</fullName>
    </submittedName>
</protein>
<proteinExistence type="predicted"/>
<sequence length="231" mass="25415">MECKVLRLSLAKDTDLRATLEHDCISLRFANENVQKVTKELCERLEAYTAEVCRMDQLTADLMKRDQLHVAELTKKKERRAEEEYIAEDLWRQIAATKTEQVDLRSRIAELTDAHRCSWQGVATHGGAHVEVSCCLVGGVAGESGKGRGGIPIAARWDNRRVAFACREVPLQICNVESANSEVVEIRFAGATVDEYEGANGSSEGGVSATSDNTALESSSPRAVEMSRSLE</sequence>
<feature type="region of interest" description="Disordered" evidence="1">
    <location>
        <begin position="197"/>
        <end position="231"/>
    </location>
</feature>
<dbReference type="Proteomes" id="UP000077202">
    <property type="component" value="Unassembled WGS sequence"/>
</dbReference>
<accession>A0A176WPZ3</accession>
<dbReference type="EMBL" id="LVLJ01000239">
    <property type="protein sequence ID" value="OAE35188.1"/>
    <property type="molecule type" value="Genomic_DNA"/>
</dbReference>
<evidence type="ECO:0000313" key="3">
    <source>
        <dbReference type="Proteomes" id="UP000077202"/>
    </source>
</evidence>
<evidence type="ECO:0000256" key="1">
    <source>
        <dbReference type="SAM" id="MobiDB-lite"/>
    </source>
</evidence>
<gene>
    <name evidence="2" type="ORF">AXG93_2947s1050</name>
</gene>
<comment type="caution">
    <text evidence="2">The sequence shown here is derived from an EMBL/GenBank/DDBJ whole genome shotgun (WGS) entry which is preliminary data.</text>
</comment>
<evidence type="ECO:0000313" key="2">
    <source>
        <dbReference type="EMBL" id="OAE35188.1"/>
    </source>
</evidence>